<dbReference type="EMBL" id="MLAK01000353">
    <property type="protein sequence ID" value="OHT14526.1"/>
    <property type="molecule type" value="Genomic_DNA"/>
</dbReference>
<evidence type="ECO:0000313" key="2">
    <source>
        <dbReference type="Proteomes" id="UP000179807"/>
    </source>
</evidence>
<proteinExistence type="predicted"/>
<reference evidence="1" key="1">
    <citation type="submission" date="2016-10" db="EMBL/GenBank/DDBJ databases">
        <authorList>
            <person name="Benchimol M."/>
            <person name="Almeida L.G."/>
            <person name="Vasconcelos A.T."/>
            <person name="Perreira-Neves A."/>
            <person name="Rosa I.A."/>
            <person name="Tasca T."/>
            <person name="Bogo M.R."/>
            <person name="de Souza W."/>
        </authorList>
    </citation>
    <scope>NUCLEOTIDE SEQUENCE [LARGE SCALE GENOMIC DNA]</scope>
    <source>
        <strain evidence="1">K</strain>
    </source>
</reference>
<protein>
    <submittedName>
        <fullName evidence="1">Uncharacterized protein</fullName>
    </submittedName>
</protein>
<gene>
    <name evidence="1" type="ORF">TRFO_15040</name>
</gene>
<dbReference type="AlphaFoldDB" id="A0A1J4KXU6"/>
<organism evidence="1 2">
    <name type="scientific">Tritrichomonas foetus</name>
    <dbReference type="NCBI Taxonomy" id="1144522"/>
    <lineage>
        <taxon>Eukaryota</taxon>
        <taxon>Metamonada</taxon>
        <taxon>Parabasalia</taxon>
        <taxon>Tritrichomonadida</taxon>
        <taxon>Tritrichomonadidae</taxon>
        <taxon>Tritrichomonas</taxon>
    </lineage>
</organism>
<dbReference type="GeneID" id="94832869"/>
<accession>A0A1J4KXU6</accession>
<dbReference type="Proteomes" id="UP000179807">
    <property type="component" value="Unassembled WGS sequence"/>
</dbReference>
<name>A0A1J4KXU6_9EUKA</name>
<dbReference type="VEuPathDB" id="TrichDB:TRFO_15040"/>
<keyword evidence="2" id="KW-1185">Reference proteome</keyword>
<dbReference type="RefSeq" id="XP_068367662.1">
    <property type="nucleotide sequence ID" value="XM_068498165.1"/>
</dbReference>
<sequence>MIDPNDERRKKKLHVFKFDVEKMINDRQQSNFESFDKFEIKSLSIDIQRDDSTFLDTNFEESDFLFHDDMMDMKLSDDLLDERNVHLLL</sequence>
<evidence type="ECO:0000313" key="1">
    <source>
        <dbReference type="EMBL" id="OHT14526.1"/>
    </source>
</evidence>
<comment type="caution">
    <text evidence="1">The sequence shown here is derived from an EMBL/GenBank/DDBJ whole genome shotgun (WGS) entry which is preliminary data.</text>
</comment>